<gene>
    <name evidence="2" type="ORF">KHU32_15565</name>
</gene>
<feature type="region of interest" description="Disordered" evidence="1">
    <location>
        <begin position="297"/>
        <end position="318"/>
    </location>
</feature>
<dbReference type="Proteomes" id="UP000766336">
    <property type="component" value="Unassembled WGS sequence"/>
</dbReference>
<organism evidence="2 3">
    <name type="scientific">Roseococcus pinisoli</name>
    <dbReference type="NCBI Taxonomy" id="2835040"/>
    <lineage>
        <taxon>Bacteria</taxon>
        <taxon>Pseudomonadati</taxon>
        <taxon>Pseudomonadota</taxon>
        <taxon>Alphaproteobacteria</taxon>
        <taxon>Acetobacterales</taxon>
        <taxon>Roseomonadaceae</taxon>
        <taxon>Roseococcus</taxon>
    </lineage>
</organism>
<sequence>MKPSLLAPKNTLAYQLARPLCRANDISSVPCSETGKVFKAFFAKDTNPGAVPEESAITFYLLQHAVGDLRKKFHMLEPLPIDALKLIETYHAEACALAERSFVYLLIICTREMRHLKSSAKTKALVAGLYGQQASDYLCSIPDDATTAMKTFPNAPPNSTLGAYCQALCYGFHKGSWGGGYGGKAWGSIADCMKSYVFGEYTPEVMLDVSFTLSHNNGPIYNKGMNFGMYGSYFLWVLDVQRSGQIPQMVHQSHEVGMGKYVTDAHRAWLQTLWELCPPDHQELDYPKIQALGGKGAIAPSKPKSAKPPPPPVAQKLPPGAEAWLGTVQIMPKVILKTLKMQRAA</sequence>
<reference evidence="2 3" key="1">
    <citation type="submission" date="2021-05" db="EMBL/GenBank/DDBJ databases">
        <title>Roseococcus sp. XZZS9, whole genome shotgun sequencing project.</title>
        <authorList>
            <person name="Zhao G."/>
            <person name="Shen L."/>
        </authorList>
    </citation>
    <scope>NUCLEOTIDE SEQUENCE [LARGE SCALE GENOMIC DNA]</scope>
    <source>
        <strain evidence="2 3">XZZS9</strain>
    </source>
</reference>
<evidence type="ECO:0000256" key="1">
    <source>
        <dbReference type="SAM" id="MobiDB-lite"/>
    </source>
</evidence>
<evidence type="ECO:0000313" key="3">
    <source>
        <dbReference type="Proteomes" id="UP000766336"/>
    </source>
</evidence>
<dbReference type="RefSeq" id="WP_213671076.1">
    <property type="nucleotide sequence ID" value="NZ_JAHCDA010000003.1"/>
</dbReference>
<comment type="caution">
    <text evidence="2">The sequence shown here is derived from an EMBL/GenBank/DDBJ whole genome shotgun (WGS) entry which is preliminary data.</text>
</comment>
<proteinExistence type="predicted"/>
<protein>
    <submittedName>
        <fullName evidence="2">Uncharacterized protein</fullName>
    </submittedName>
</protein>
<evidence type="ECO:0000313" key="2">
    <source>
        <dbReference type="EMBL" id="MBS7812368.1"/>
    </source>
</evidence>
<dbReference type="EMBL" id="JAHCDA010000003">
    <property type="protein sequence ID" value="MBS7812368.1"/>
    <property type="molecule type" value="Genomic_DNA"/>
</dbReference>
<keyword evidence="3" id="KW-1185">Reference proteome</keyword>
<accession>A0ABS5QFU0</accession>
<name>A0ABS5QFU0_9PROT</name>